<dbReference type="GO" id="GO:0044782">
    <property type="term" value="P:cilium organization"/>
    <property type="evidence" value="ECO:0007669"/>
    <property type="project" value="TreeGrafter"/>
</dbReference>
<evidence type="ECO:0000256" key="9">
    <source>
        <dbReference type="ARBA" id="ARBA00023212"/>
    </source>
</evidence>
<evidence type="ECO:0000256" key="5">
    <source>
        <dbReference type="ARBA" id="ARBA00022490"/>
    </source>
</evidence>
<name>A0A8J6LJT9_TENMO</name>
<dbReference type="GO" id="GO:0005634">
    <property type="term" value="C:nucleus"/>
    <property type="evidence" value="ECO:0007669"/>
    <property type="project" value="UniProtKB-SubCell"/>
</dbReference>
<dbReference type="GO" id="GO:0051321">
    <property type="term" value="P:meiotic cell cycle"/>
    <property type="evidence" value="ECO:0007669"/>
    <property type="project" value="UniProtKB-KW"/>
</dbReference>
<keyword evidence="12" id="KW-0966">Cell projection</keyword>
<evidence type="ECO:0000256" key="2">
    <source>
        <dbReference type="ARBA" id="ARBA00004611"/>
    </source>
</evidence>
<keyword evidence="7 14" id="KW-0175">Coiled coil</keyword>
<keyword evidence="6" id="KW-0282">Flagellum</keyword>
<dbReference type="GO" id="GO:0031514">
    <property type="term" value="C:motile cilium"/>
    <property type="evidence" value="ECO:0007669"/>
    <property type="project" value="TreeGrafter"/>
</dbReference>
<feature type="coiled-coil region" evidence="14">
    <location>
        <begin position="36"/>
        <end position="69"/>
    </location>
</feature>
<comment type="similarity">
    <text evidence="3">Belongs to the MNS1 family.</text>
</comment>
<gene>
    <name evidence="16" type="ORF">GEV33_001474</name>
</gene>
<comment type="caution">
    <text evidence="16">The sequence shown here is derived from an EMBL/GenBank/DDBJ whole genome shotgun (WGS) entry which is preliminary data.</text>
</comment>
<reference evidence="16" key="2">
    <citation type="submission" date="2021-08" db="EMBL/GenBank/DDBJ databases">
        <authorList>
            <person name="Eriksson T."/>
        </authorList>
    </citation>
    <scope>NUCLEOTIDE SEQUENCE</scope>
    <source>
        <strain evidence="16">Stoneville</strain>
        <tissue evidence="16">Whole head</tissue>
    </source>
</reference>
<evidence type="ECO:0000256" key="14">
    <source>
        <dbReference type="SAM" id="Coils"/>
    </source>
</evidence>
<keyword evidence="5" id="KW-0963">Cytoplasm</keyword>
<evidence type="ECO:0000256" key="11">
    <source>
        <dbReference type="ARBA" id="ARBA00023254"/>
    </source>
</evidence>
<keyword evidence="10" id="KW-0539">Nucleus</keyword>
<feature type="domain" description="Trichohyalin-plectin-homology" evidence="15">
    <location>
        <begin position="11"/>
        <end position="207"/>
    </location>
</feature>
<evidence type="ECO:0000256" key="10">
    <source>
        <dbReference type="ARBA" id="ARBA00023242"/>
    </source>
</evidence>
<protein>
    <recommendedName>
        <fullName evidence="4">Meiosis-specific nuclear structural protein 1</fullName>
    </recommendedName>
</protein>
<feature type="coiled-coil region" evidence="14">
    <location>
        <begin position="121"/>
        <end position="198"/>
    </location>
</feature>
<comment type="function">
    <text evidence="13">Microtubule inner protein (MIP) part of the dynein-decorated doublet microtubules (DMTs) in cilia axoneme, which is required for motile cilia beating. May play a role in the control of meiotic division and germ cell differentiation through regulation of pairing and recombination during meiosis. Required for sperm flagella assembly. May play a role in the assembly and function of the outer dynein arm-docking complex (ODA-DC). ODA-DC mediates outer dynein arms (ODA) binding onto the axonemal doublet microtubules.</text>
</comment>
<evidence type="ECO:0000313" key="17">
    <source>
        <dbReference type="Proteomes" id="UP000719412"/>
    </source>
</evidence>
<evidence type="ECO:0000259" key="15">
    <source>
        <dbReference type="Pfam" id="PF13868"/>
    </source>
</evidence>
<keyword evidence="8" id="KW-0969">Cilium</keyword>
<evidence type="ECO:0000256" key="8">
    <source>
        <dbReference type="ARBA" id="ARBA00023069"/>
    </source>
</evidence>
<evidence type="ECO:0000256" key="3">
    <source>
        <dbReference type="ARBA" id="ARBA00009158"/>
    </source>
</evidence>
<feature type="domain" description="Trichohyalin-plectin-homology" evidence="15">
    <location>
        <begin position="387"/>
        <end position="541"/>
    </location>
</feature>
<evidence type="ECO:0000256" key="4">
    <source>
        <dbReference type="ARBA" id="ARBA00014813"/>
    </source>
</evidence>
<dbReference type="EMBL" id="JABDTM020008398">
    <property type="protein sequence ID" value="KAH0821317.1"/>
    <property type="molecule type" value="Genomic_DNA"/>
</dbReference>
<comment type="subcellular location">
    <subcellularLocation>
        <location evidence="2">Cytoplasm</location>
        <location evidence="2">Cytoskeleton</location>
        <location evidence="2">Flagellum axoneme</location>
    </subcellularLocation>
    <subcellularLocation>
        <location evidence="1">Nucleus</location>
    </subcellularLocation>
</comment>
<reference evidence="16" key="1">
    <citation type="journal article" date="2020" name="J Insects Food Feed">
        <title>The yellow mealworm (Tenebrio molitor) genome: a resource for the emerging insects as food and feed industry.</title>
        <authorList>
            <person name="Eriksson T."/>
            <person name="Andere A."/>
            <person name="Kelstrup H."/>
            <person name="Emery V."/>
            <person name="Picard C."/>
        </authorList>
    </citation>
    <scope>NUCLEOTIDE SEQUENCE</scope>
    <source>
        <strain evidence="16">Stoneville</strain>
        <tissue evidence="16">Whole head</tissue>
    </source>
</reference>
<dbReference type="InterPro" id="IPR043597">
    <property type="entry name" value="TPH_dom"/>
</dbReference>
<organism evidence="16 17">
    <name type="scientific">Tenebrio molitor</name>
    <name type="common">Yellow mealworm beetle</name>
    <dbReference type="NCBI Taxonomy" id="7067"/>
    <lineage>
        <taxon>Eukaryota</taxon>
        <taxon>Metazoa</taxon>
        <taxon>Ecdysozoa</taxon>
        <taxon>Arthropoda</taxon>
        <taxon>Hexapoda</taxon>
        <taxon>Insecta</taxon>
        <taxon>Pterygota</taxon>
        <taxon>Neoptera</taxon>
        <taxon>Endopterygota</taxon>
        <taxon>Coleoptera</taxon>
        <taxon>Polyphaga</taxon>
        <taxon>Cucujiformia</taxon>
        <taxon>Tenebrionidae</taxon>
        <taxon>Tenebrio</taxon>
    </lineage>
</organism>
<keyword evidence="11" id="KW-0469">Meiosis</keyword>
<dbReference type="PANTHER" id="PTHR19265">
    <property type="entry name" value="MEIOSIS-SPECIFIC NUCLEAR STRUCTURAL PROTEIN 1"/>
    <property type="match status" value="1"/>
</dbReference>
<feature type="coiled-coil region" evidence="14">
    <location>
        <begin position="496"/>
        <end position="531"/>
    </location>
</feature>
<dbReference type="Pfam" id="PF13868">
    <property type="entry name" value="TPH"/>
    <property type="match status" value="2"/>
</dbReference>
<proteinExistence type="inferred from homology"/>
<keyword evidence="17" id="KW-1185">Reference proteome</keyword>
<evidence type="ECO:0000256" key="7">
    <source>
        <dbReference type="ARBA" id="ARBA00023054"/>
    </source>
</evidence>
<dbReference type="AlphaFoldDB" id="A0A8J6LJT9"/>
<evidence type="ECO:0000313" key="16">
    <source>
        <dbReference type="EMBL" id="KAH0821317.1"/>
    </source>
</evidence>
<evidence type="ECO:0000256" key="6">
    <source>
        <dbReference type="ARBA" id="ARBA00022846"/>
    </source>
</evidence>
<dbReference type="Proteomes" id="UP000719412">
    <property type="component" value="Unassembled WGS sequence"/>
</dbReference>
<sequence>MQKNIFFRQSLRENCHELRELESKLRTAYVAKELATQLAEKNAKKLEDKLKQQEEYQKLQEAIVTLDEMNRIAGEEEIRKKAQYRQELQDQMIINEKRKRYVYDEFLREKKMIDDIVQRIHAEDEREREEKMCKMQRTKEEMDAFKKAQQIWRNNEKDEIDKENQRIQEFITNKAIEMQSREQKKSELEAVKAKLTENIAKQLYEEEVVMKVCTASLDGRHCPRASSIIGCCKTVKEEHRFAPDQTVPQKIINLMSVSDNAETLCTHRKAVVYFFLQSTSQPERQRRGPGFHGYCSTGTSLKNRKYPVHKRIICHVQPAVEHVPQLVLGYPGRVLVRVVLLELVVDDEDALEFGVSEVEFLHQLLYQIRVFLFEAGLLHGVHGGVQMKRKEREEIMQELYEEEQKQAMEQQHRANVEKALRQRIEVRESLMHQMTERQEKLRQEAAEDAKYKEELLAKMAEDQRLEQLSNQKRRMKMLECRREVERMMAERRQRHAEEMQLLMKLKEQDEMEAEERRRIIEEERLRLLKEHAKNLIGYLPKGVLRADDLPYLGSDLVNAD</sequence>
<evidence type="ECO:0000256" key="1">
    <source>
        <dbReference type="ARBA" id="ARBA00004123"/>
    </source>
</evidence>
<dbReference type="PANTHER" id="PTHR19265:SF0">
    <property type="entry name" value="MEIOSIS-SPECIFIC NUCLEAR STRUCTURAL PROTEIN 1"/>
    <property type="match status" value="1"/>
</dbReference>
<dbReference type="InterPro" id="IPR026504">
    <property type="entry name" value="MNS1"/>
</dbReference>
<accession>A0A8J6LJT9</accession>
<evidence type="ECO:0000256" key="13">
    <source>
        <dbReference type="ARBA" id="ARBA00046114"/>
    </source>
</evidence>
<evidence type="ECO:0000256" key="12">
    <source>
        <dbReference type="ARBA" id="ARBA00023273"/>
    </source>
</evidence>
<keyword evidence="9" id="KW-0206">Cytoskeleton</keyword>